<proteinExistence type="predicted"/>
<accession>A0A1A9VU61</accession>
<dbReference type="Proteomes" id="UP000078200">
    <property type="component" value="Unassembled WGS sequence"/>
</dbReference>
<evidence type="ECO:0000256" key="1">
    <source>
        <dbReference type="SAM" id="MobiDB-lite"/>
    </source>
</evidence>
<dbReference type="EnsemblMetazoa" id="GAUT047726-RA">
    <property type="protein sequence ID" value="GAUT047726-PA"/>
    <property type="gene ID" value="GAUT047726"/>
</dbReference>
<sequence length="229" mass="24690">MTIGNEGTKGRPSLPGIPSAPALPGTPSKPGSPGTPSLPSKPGRPGIPISPFGPREPIGPSMPIGPGSPTSPRLPFGPGIPKTITLPTFTTRCLPGKPGGPVGPFGPTGPSNPCGPGGQYSWVLLQKPYFIAYFLEQLQYKQQSSNNFLYLYCEQYELVCWLLAEKKLFVVIECCYWVDSLVGWFASLLLHWLLLPGRIALTYLPCMDDGDEEISRRCLCCNTIVLEVS</sequence>
<keyword evidence="3" id="KW-1185">Reference proteome</keyword>
<dbReference type="AlphaFoldDB" id="A0A1A9VU61"/>
<dbReference type="VEuPathDB" id="VectorBase:GAUT047726"/>
<evidence type="ECO:0000313" key="3">
    <source>
        <dbReference type="Proteomes" id="UP000078200"/>
    </source>
</evidence>
<dbReference type="STRING" id="7395.A0A1A9VU61"/>
<feature type="compositionally biased region" description="Low complexity" evidence="1">
    <location>
        <begin position="23"/>
        <end position="43"/>
    </location>
</feature>
<dbReference type="PANTHER" id="PTHR10068">
    <property type="entry name" value="BONE MARROW PROTEOGLYCAN"/>
    <property type="match status" value="1"/>
</dbReference>
<dbReference type="PANTHER" id="PTHR10068:SF14">
    <property type="entry name" value="CELL WALL ADHESIN EAP1"/>
    <property type="match status" value="1"/>
</dbReference>
<feature type="region of interest" description="Disordered" evidence="1">
    <location>
        <begin position="1"/>
        <end position="78"/>
    </location>
</feature>
<name>A0A1A9VU61_GLOAU</name>
<feature type="compositionally biased region" description="Low complexity" evidence="1">
    <location>
        <begin position="58"/>
        <end position="71"/>
    </location>
</feature>
<protein>
    <recommendedName>
        <fullName evidence="4">Accumulation-associated protein</fullName>
    </recommendedName>
</protein>
<reference evidence="2" key="1">
    <citation type="submission" date="2020-05" db="UniProtKB">
        <authorList>
            <consortium name="EnsemblMetazoa"/>
        </authorList>
    </citation>
    <scope>IDENTIFICATION</scope>
    <source>
        <strain evidence="2">TTRI</strain>
    </source>
</reference>
<evidence type="ECO:0008006" key="4">
    <source>
        <dbReference type="Google" id="ProtNLM"/>
    </source>
</evidence>
<evidence type="ECO:0000313" key="2">
    <source>
        <dbReference type="EnsemblMetazoa" id="GAUT047726-PA"/>
    </source>
</evidence>
<organism evidence="2 3">
    <name type="scientific">Glossina austeni</name>
    <name type="common">Savannah tsetse fly</name>
    <dbReference type="NCBI Taxonomy" id="7395"/>
    <lineage>
        <taxon>Eukaryota</taxon>
        <taxon>Metazoa</taxon>
        <taxon>Ecdysozoa</taxon>
        <taxon>Arthropoda</taxon>
        <taxon>Hexapoda</taxon>
        <taxon>Insecta</taxon>
        <taxon>Pterygota</taxon>
        <taxon>Neoptera</taxon>
        <taxon>Endopterygota</taxon>
        <taxon>Diptera</taxon>
        <taxon>Brachycera</taxon>
        <taxon>Muscomorpha</taxon>
        <taxon>Hippoboscoidea</taxon>
        <taxon>Glossinidae</taxon>
        <taxon>Glossina</taxon>
    </lineage>
</organism>